<dbReference type="Gene3D" id="1.10.1220.10">
    <property type="entry name" value="Met repressor-like"/>
    <property type="match status" value="1"/>
</dbReference>
<sequence length="62" mass="7055">MMRKTGSVKSYQNEAERFGSLNFKVDPDFKKAFKGYAVSQGMTMVDLLKEGFALSKKQRELS</sequence>
<dbReference type="Proteomes" id="UP000317901">
    <property type="component" value="Unassembled WGS sequence"/>
</dbReference>
<accession>A0A5C5PXC2</accession>
<evidence type="ECO:0000313" key="1">
    <source>
        <dbReference type="EMBL" id="TWR88499.1"/>
    </source>
</evidence>
<reference evidence="1 2" key="1">
    <citation type="submission" date="2019-06" db="EMBL/GenBank/DDBJ databases">
        <title>Pseudomonas bimorpha sp. nov. isolated from bovine raw milk and skim milk concentrate.</title>
        <authorList>
            <person name="Hofmann K."/>
            <person name="Huptas C."/>
            <person name="Doll E."/>
            <person name="Scherer S."/>
            <person name="Wenning M."/>
        </authorList>
    </citation>
    <scope>NUCLEOTIDE SEQUENCE [LARGE SCALE GENOMIC DNA]</scope>
    <source>
        <strain evidence="1 2">DSM 108990</strain>
    </source>
</reference>
<name>A0A5C5PXC2_9PSED</name>
<comment type="caution">
    <text evidence="1">The sequence shown here is derived from an EMBL/GenBank/DDBJ whole genome shotgun (WGS) entry which is preliminary data.</text>
</comment>
<dbReference type="OrthoDB" id="6001470at2"/>
<dbReference type="SUPFAM" id="SSF47598">
    <property type="entry name" value="Ribbon-helix-helix"/>
    <property type="match status" value="1"/>
</dbReference>
<gene>
    <name evidence="1" type="ORF">FJD37_15205</name>
</gene>
<dbReference type="AlphaFoldDB" id="A0A5C5PXC2"/>
<evidence type="ECO:0008006" key="3">
    <source>
        <dbReference type="Google" id="ProtNLM"/>
    </source>
</evidence>
<proteinExistence type="predicted"/>
<dbReference type="InterPro" id="IPR013321">
    <property type="entry name" value="Arc_rbn_hlx_hlx"/>
</dbReference>
<evidence type="ECO:0000313" key="2">
    <source>
        <dbReference type="Proteomes" id="UP000317901"/>
    </source>
</evidence>
<organism evidence="1 2">
    <name type="scientific">Pseudomonas saxonica</name>
    <dbReference type="NCBI Taxonomy" id="2600598"/>
    <lineage>
        <taxon>Bacteria</taxon>
        <taxon>Pseudomonadati</taxon>
        <taxon>Pseudomonadota</taxon>
        <taxon>Gammaproteobacteria</taxon>
        <taxon>Pseudomonadales</taxon>
        <taxon>Pseudomonadaceae</taxon>
        <taxon>Pseudomonas</taxon>
    </lineage>
</organism>
<dbReference type="InterPro" id="IPR010985">
    <property type="entry name" value="Ribbon_hlx_hlx"/>
</dbReference>
<dbReference type="GO" id="GO:0006355">
    <property type="term" value="P:regulation of DNA-templated transcription"/>
    <property type="evidence" value="ECO:0007669"/>
    <property type="project" value="InterPro"/>
</dbReference>
<dbReference type="EMBL" id="VFIP01000029">
    <property type="protein sequence ID" value="TWR88499.1"/>
    <property type="molecule type" value="Genomic_DNA"/>
</dbReference>
<protein>
    <recommendedName>
        <fullName evidence="3">Antitoxin</fullName>
    </recommendedName>
</protein>